<proteinExistence type="predicted"/>
<sequence>MRTEQLEQQWLKISADVPENGLNSIRISSSCIPELYLGIDRDGDRNLILSVPKDFKLSFRTIVKENLSIDFFADSHHIVLKLIHQPFSDLFNDLILSLYSKIEKMSTPGEYIQEFIKAFHRWNGFFSGRSSQTLSDEVVKGLFGEMIVLRHELEGSETILTNKILESWKGPYDATHDFENDLNCTEVKTMEYTKTKVRISSEFQLENVPDKTLRLCVVSLRNDDQNGKTISDLIISVRERIYQHGGDLSIFITALSRKGFFGSVQNKYDHLKFTPLRMTLYDCVGELFPKLTPKNLDEGISEVMYSILLSKLEPYKISEHALAWK</sequence>
<organism evidence="1 2">
    <name type="scientific">Pedobacter endophyticus</name>
    <dbReference type="NCBI Taxonomy" id="2789740"/>
    <lineage>
        <taxon>Bacteria</taxon>
        <taxon>Pseudomonadati</taxon>
        <taxon>Bacteroidota</taxon>
        <taxon>Sphingobacteriia</taxon>
        <taxon>Sphingobacteriales</taxon>
        <taxon>Sphingobacteriaceae</taxon>
        <taxon>Pedobacter</taxon>
    </lineage>
</organism>
<gene>
    <name evidence="1" type="ORF">IZT61_12175</name>
</gene>
<name>A0A7U3SNZ1_9SPHI</name>
<dbReference type="InterPro" id="IPR025534">
    <property type="entry name" value="DUF4420"/>
</dbReference>
<evidence type="ECO:0000313" key="2">
    <source>
        <dbReference type="Proteomes" id="UP000594759"/>
    </source>
</evidence>
<dbReference type="Proteomes" id="UP000594759">
    <property type="component" value="Chromosome"/>
</dbReference>
<dbReference type="KEGG" id="pex:IZT61_12175"/>
<dbReference type="EMBL" id="CP064939">
    <property type="protein sequence ID" value="QPH37868.1"/>
    <property type="molecule type" value="Genomic_DNA"/>
</dbReference>
<keyword evidence="2" id="KW-1185">Reference proteome</keyword>
<evidence type="ECO:0000313" key="1">
    <source>
        <dbReference type="EMBL" id="QPH37868.1"/>
    </source>
</evidence>
<accession>A0A7U3SNZ1</accession>
<reference evidence="1 2" key="1">
    <citation type="submission" date="2020-11" db="EMBL/GenBank/DDBJ databases">
        <title>Pedobacter endophytica, an endophytic bacteria isolated form Carex pumila.</title>
        <authorList>
            <person name="Peng Y."/>
            <person name="Jiang L."/>
            <person name="Lee J."/>
        </authorList>
    </citation>
    <scope>NUCLEOTIDE SEQUENCE [LARGE SCALE GENOMIC DNA]</scope>
    <source>
        <strain evidence="1 2">JBR3-12</strain>
    </source>
</reference>
<protein>
    <submittedName>
        <fullName evidence="1">PD-(D/E)XK motif protein</fullName>
    </submittedName>
</protein>
<dbReference type="AlphaFoldDB" id="A0A7U3SNZ1"/>
<dbReference type="Pfam" id="PF14390">
    <property type="entry name" value="DUF4420"/>
    <property type="match status" value="1"/>
</dbReference>
<dbReference type="RefSeq" id="WP_196097180.1">
    <property type="nucleotide sequence ID" value="NZ_CP064939.1"/>
</dbReference>